<dbReference type="Gene3D" id="3.20.20.140">
    <property type="entry name" value="Metal-dependent hydrolases"/>
    <property type="match status" value="1"/>
</dbReference>
<dbReference type="Pfam" id="PF07969">
    <property type="entry name" value="Amidohydro_3"/>
    <property type="match status" value="1"/>
</dbReference>
<name>A0A9J6PA65_9PROT</name>
<dbReference type="InterPro" id="IPR004722">
    <property type="entry name" value="DHOase"/>
</dbReference>
<evidence type="ECO:0000256" key="1">
    <source>
        <dbReference type="ARBA" id="ARBA00022833"/>
    </source>
</evidence>
<dbReference type="PANTHER" id="PTHR43668">
    <property type="entry name" value="ALLANTOINASE"/>
    <property type="match status" value="1"/>
</dbReference>
<feature type="domain" description="Dihydroorotase catalytic" evidence="4">
    <location>
        <begin position="55"/>
        <end position="241"/>
    </location>
</feature>
<keyword evidence="6" id="KW-1185">Reference proteome</keyword>
<dbReference type="Gene3D" id="2.30.40.10">
    <property type="entry name" value="Urease, subunit C, domain 1"/>
    <property type="match status" value="1"/>
</dbReference>
<dbReference type="SUPFAM" id="SSF51556">
    <property type="entry name" value="Metallo-dependent hydrolases"/>
    <property type="match status" value="1"/>
</dbReference>
<dbReference type="EC" id="3.5.2.3" evidence="5"/>
<dbReference type="NCBIfam" id="TIGR00857">
    <property type="entry name" value="pyrC_multi"/>
    <property type="match status" value="1"/>
</dbReference>
<evidence type="ECO:0000313" key="6">
    <source>
        <dbReference type="Proteomes" id="UP001055804"/>
    </source>
</evidence>
<sequence>MTGTRTLFHNARLVDPATGRDEAGGLLVEDGRIADLGPHLSAGTVTDAEAVDCRGHVLAPGLIDMRVFIGEPGADHRETLETAGDAAAAGGITTMVLQPNTDPVIEDPALVEFVRRRGKIRSAVNVECMAALTKGTAGQEMTEIGLLKDAGALAFTDGDRTVPSALVMRRALTYASAFDALVVAHAEDPTLSGGVMNEGEVSGRLGLSGSPAVAETITVDRDMRLVALTGARYHLGQVSTSASLDVIRAAKAQGLPVTAGVSAQHLALNEIDIASYRTFFKMRPPLRREEDRAACVAALADGTIDVVVSAHDPQDEESKRLPFGEAAYGAAGLETLLPVLLWLHHLGEVPLATALKAATARPAELLGLEAGRLAPGAPADLVLIDLDRPWILKREALRSRSKNTPYEDRRFMGRAIRTVVGGRTVFDLAAGAAEGGGGA</sequence>
<dbReference type="GO" id="GO:0006145">
    <property type="term" value="P:purine nucleobase catabolic process"/>
    <property type="evidence" value="ECO:0007669"/>
    <property type="project" value="TreeGrafter"/>
</dbReference>
<dbReference type="PANTHER" id="PTHR43668:SF2">
    <property type="entry name" value="ALLANTOINASE"/>
    <property type="match status" value="1"/>
</dbReference>
<dbReference type="GO" id="GO:0004151">
    <property type="term" value="F:dihydroorotase activity"/>
    <property type="evidence" value="ECO:0007669"/>
    <property type="project" value="UniProtKB-EC"/>
</dbReference>
<dbReference type="CDD" id="cd01317">
    <property type="entry name" value="DHOase_IIa"/>
    <property type="match status" value="1"/>
</dbReference>
<keyword evidence="5" id="KW-0378">Hydrolase</keyword>
<proteinExistence type="predicted"/>
<dbReference type="GO" id="GO:0004038">
    <property type="term" value="F:allantoinase activity"/>
    <property type="evidence" value="ECO:0007669"/>
    <property type="project" value="TreeGrafter"/>
</dbReference>
<dbReference type="GO" id="GO:0006221">
    <property type="term" value="P:pyrimidine nucleotide biosynthetic process"/>
    <property type="evidence" value="ECO:0007669"/>
    <property type="project" value="UniProtKB-KW"/>
</dbReference>
<dbReference type="InterPro" id="IPR050138">
    <property type="entry name" value="DHOase/Allantoinase_Hydrolase"/>
</dbReference>
<evidence type="ECO:0000259" key="3">
    <source>
        <dbReference type="Pfam" id="PF07969"/>
    </source>
</evidence>
<dbReference type="InterPro" id="IPR032466">
    <property type="entry name" value="Metal_Hydrolase"/>
</dbReference>
<accession>A0A9J6PA65</accession>
<evidence type="ECO:0000313" key="5">
    <source>
        <dbReference type="EMBL" id="MCP1335265.1"/>
    </source>
</evidence>
<dbReference type="InterPro" id="IPR011059">
    <property type="entry name" value="Metal-dep_hydrolase_composite"/>
</dbReference>
<reference evidence="5" key="1">
    <citation type="submission" date="2022-06" db="EMBL/GenBank/DDBJ databases">
        <title>Isolation and Genomics of Futiania mangrovii gen. nov., sp. nov., a Rare and Metabolically-versatile member in the Class Alphaproteobacteria.</title>
        <authorList>
            <person name="Liu L."/>
            <person name="Huang W.-C."/>
            <person name="Pan J."/>
            <person name="Li J."/>
            <person name="Huang Y."/>
            <person name="Du H."/>
            <person name="Liu Y."/>
            <person name="Li M."/>
        </authorList>
    </citation>
    <scope>NUCLEOTIDE SEQUENCE</scope>
    <source>
        <strain evidence="5">FT118</strain>
    </source>
</reference>
<organism evidence="5 6">
    <name type="scientific">Futiania mangrovi</name>
    <dbReference type="NCBI Taxonomy" id="2959716"/>
    <lineage>
        <taxon>Bacteria</taxon>
        <taxon>Pseudomonadati</taxon>
        <taxon>Pseudomonadota</taxon>
        <taxon>Alphaproteobacteria</taxon>
        <taxon>Futianiales</taxon>
        <taxon>Futianiaceae</taxon>
        <taxon>Futiania</taxon>
    </lineage>
</organism>
<gene>
    <name evidence="5" type="primary">pyrC</name>
    <name evidence="5" type="ORF">NJQ99_02480</name>
</gene>
<evidence type="ECO:0000259" key="4">
    <source>
        <dbReference type="Pfam" id="PF12890"/>
    </source>
</evidence>
<dbReference type="Proteomes" id="UP001055804">
    <property type="component" value="Unassembled WGS sequence"/>
</dbReference>
<dbReference type="GO" id="GO:0046872">
    <property type="term" value="F:metal ion binding"/>
    <property type="evidence" value="ECO:0007669"/>
    <property type="project" value="InterPro"/>
</dbReference>
<protein>
    <submittedName>
        <fullName evidence="5">Dihydroorotase</fullName>
        <ecNumber evidence="5">3.5.2.3</ecNumber>
    </submittedName>
</protein>
<keyword evidence="2" id="KW-0665">Pyrimidine biosynthesis</keyword>
<dbReference type="RefSeq" id="WP_269331214.1">
    <property type="nucleotide sequence ID" value="NZ_JAMZFT010000001.1"/>
</dbReference>
<dbReference type="GO" id="GO:0005737">
    <property type="term" value="C:cytoplasm"/>
    <property type="evidence" value="ECO:0007669"/>
    <property type="project" value="TreeGrafter"/>
</dbReference>
<dbReference type="SUPFAM" id="SSF51338">
    <property type="entry name" value="Composite domain of metallo-dependent hydrolases"/>
    <property type="match status" value="1"/>
</dbReference>
<dbReference type="EMBL" id="JAMZFT010000001">
    <property type="protein sequence ID" value="MCP1335265.1"/>
    <property type="molecule type" value="Genomic_DNA"/>
</dbReference>
<keyword evidence="1" id="KW-0862">Zinc</keyword>
<feature type="domain" description="Amidohydrolase 3" evidence="3">
    <location>
        <begin position="347"/>
        <end position="426"/>
    </location>
</feature>
<evidence type="ECO:0000256" key="2">
    <source>
        <dbReference type="ARBA" id="ARBA00022975"/>
    </source>
</evidence>
<comment type="caution">
    <text evidence="5">The sequence shown here is derived from an EMBL/GenBank/DDBJ whole genome shotgun (WGS) entry which is preliminary data.</text>
</comment>
<dbReference type="InterPro" id="IPR013108">
    <property type="entry name" value="Amidohydro_3"/>
</dbReference>
<dbReference type="AlphaFoldDB" id="A0A9J6PA65"/>
<dbReference type="InterPro" id="IPR024403">
    <property type="entry name" value="DHOase_cat"/>
</dbReference>
<dbReference type="Pfam" id="PF12890">
    <property type="entry name" value="DHOase"/>
    <property type="match status" value="1"/>
</dbReference>